<name>A0A165K5Q3_EXIGL</name>
<feature type="region of interest" description="Disordered" evidence="1">
    <location>
        <begin position="74"/>
        <end position="111"/>
    </location>
</feature>
<gene>
    <name evidence="2" type="ORF">EXIGLDRAFT_460555</name>
</gene>
<evidence type="ECO:0000256" key="1">
    <source>
        <dbReference type="SAM" id="MobiDB-lite"/>
    </source>
</evidence>
<dbReference type="AlphaFoldDB" id="A0A165K5Q3"/>
<evidence type="ECO:0000313" key="3">
    <source>
        <dbReference type="Proteomes" id="UP000077266"/>
    </source>
</evidence>
<dbReference type="Proteomes" id="UP000077266">
    <property type="component" value="Unassembled WGS sequence"/>
</dbReference>
<sequence length="180" mass="19637">MRRERVAVWERLVKVDGRRGFTCAELCLARARSRRGRARGGRTGEYGLEDWCGGDELSRRGRDGLEVEDGAFAGLSQDENKSSSSAPGAFASRPGAARASASPGLPVERDTRGELGPVVLDATLYLLFIQVRDGACHGTCNRKLTVPSTRIIAQVFGLNQPPRRHSQSSKSRKCIVYGVY</sequence>
<accession>A0A165K5Q3</accession>
<organism evidence="2 3">
    <name type="scientific">Exidia glandulosa HHB12029</name>
    <dbReference type="NCBI Taxonomy" id="1314781"/>
    <lineage>
        <taxon>Eukaryota</taxon>
        <taxon>Fungi</taxon>
        <taxon>Dikarya</taxon>
        <taxon>Basidiomycota</taxon>
        <taxon>Agaricomycotina</taxon>
        <taxon>Agaricomycetes</taxon>
        <taxon>Auriculariales</taxon>
        <taxon>Exidiaceae</taxon>
        <taxon>Exidia</taxon>
    </lineage>
</organism>
<dbReference type="InParanoid" id="A0A165K5Q3"/>
<keyword evidence="3" id="KW-1185">Reference proteome</keyword>
<evidence type="ECO:0000313" key="2">
    <source>
        <dbReference type="EMBL" id="KZV95837.1"/>
    </source>
</evidence>
<dbReference type="EMBL" id="KV425951">
    <property type="protein sequence ID" value="KZV95837.1"/>
    <property type="molecule type" value="Genomic_DNA"/>
</dbReference>
<proteinExistence type="predicted"/>
<feature type="compositionally biased region" description="Low complexity" evidence="1">
    <location>
        <begin position="82"/>
        <end position="104"/>
    </location>
</feature>
<protein>
    <submittedName>
        <fullName evidence="2">Uncharacterized protein</fullName>
    </submittedName>
</protein>
<reference evidence="2 3" key="1">
    <citation type="journal article" date="2016" name="Mol. Biol. Evol.">
        <title>Comparative Genomics of Early-Diverging Mushroom-Forming Fungi Provides Insights into the Origins of Lignocellulose Decay Capabilities.</title>
        <authorList>
            <person name="Nagy L.G."/>
            <person name="Riley R."/>
            <person name="Tritt A."/>
            <person name="Adam C."/>
            <person name="Daum C."/>
            <person name="Floudas D."/>
            <person name="Sun H."/>
            <person name="Yadav J.S."/>
            <person name="Pangilinan J."/>
            <person name="Larsson K.H."/>
            <person name="Matsuura K."/>
            <person name="Barry K."/>
            <person name="Labutti K."/>
            <person name="Kuo R."/>
            <person name="Ohm R.A."/>
            <person name="Bhattacharya S.S."/>
            <person name="Shirouzu T."/>
            <person name="Yoshinaga Y."/>
            <person name="Martin F.M."/>
            <person name="Grigoriev I.V."/>
            <person name="Hibbett D.S."/>
        </authorList>
    </citation>
    <scope>NUCLEOTIDE SEQUENCE [LARGE SCALE GENOMIC DNA]</scope>
    <source>
        <strain evidence="2 3">HHB12029</strain>
    </source>
</reference>